<evidence type="ECO:0000313" key="2">
    <source>
        <dbReference type="EMBL" id="CAG2054567.1"/>
    </source>
</evidence>
<accession>A0ABN7NFC5</accession>
<keyword evidence="1" id="KW-0812">Transmembrane</keyword>
<keyword evidence="3" id="KW-1185">Reference proteome</keyword>
<comment type="caution">
    <text evidence="2">The sequence shown here is derived from an EMBL/GenBank/DDBJ whole genome shotgun (WGS) entry which is preliminary data.</text>
</comment>
<dbReference type="EMBL" id="CAJPIN010001460">
    <property type="protein sequence ID" value="CAG2054567.1"/>
    <property type="molecule type" value="Genomic_DNA"/>
</dbReference>
<name>A0ABN7NFC5_TIMPD</name>
<evidence type="ECO:0000256" key="1">
    <source>
        <dbReference type="SAM" id="Phobius"/>
    </source>
</evidence>
<keyword evidence="1" id="KW-0472">Membrane</keyword>
<reference evidence="2" key="1">
    <citation type="submission" date="2021-03" db="EMBL/GenBank/DDBJ databases">
        <authorList>
            <person name="Tran Van P."/>
        </authorList>
    </citation>
    <scope>NUCLEOTIDE SEQUENCE</scope>
</reference>
<dbReference type="Proteomes" id="UP001153148">
    <property type="component" value="Unassembled WGS sequence"/>
</dbReference>
<gene>
    <name evidence="2" type="ORF">TPAB3V08_LOCUS1588</name>
</gene>
<sequence length="270" mass="29233">MSETLPLENKIIISGAGLVTINVPARIPIVTNDIKMLLLTVIVTLLIPTSGTALSTPTIVGITTTLISLVFVGLLNILVHGAALPVGVSPFQETLKSEGTVHRPLVYAYPKYSAYTLPALLEYQQTPELALRDPMVQSLSHVNVKSAMVSLQFISAVFSDGCLSSRLLKMSSFMAPLTNTAPGVPLLMLRRATPSGEGVVATNRIAPRQVAKGALRLNTIHQWLIKINNNKNEKKMQVRTSKGKPPQARGSIEYIYGLFALNRHSTEINS</sequence>
<evidence type="ECO:0000313" key="3">
    <source>
        <dbReference type="Proteomes" id="UP001153148"/>
    </source>
</evidence>
<proteinExistence type="predicted"/>
<evidence type="ECO:0008006" key="4">
    <source>
        <dbReference type="Google" id="ProtNLM"/>
    </source>
</evidence>
<feature type="transmembrane region" description="Helical" evidence="1">
    <location>
        <begin position="36"/>
        <end position="53"/>
    </location>
</feature>
<keyword evidence="1" id="KW-1133">Transmembrane helix</keyword>
<protein>
    <recommendedName>
        <fullName evidence="4">NADH dehydrogenase subunit 6</fullName>
    </recommendedName>
</protein>
<organism evidence="2 3">
    <name type="scientific">Timema podura</name>
    <name type="common">Walking stick</name>
    <dbReference type="NCBI Taxonomy" id="61482"/>
    <lineage>
        <taxon>Eukaryota</taxon>
        <taxon>Metazoa</taxon>
        <taxon>Ecdysozoa</taxon>
        <taxon>Arthropoda</taxon>
        <taxon>Hexapoda</taxon>
        <taxon>Insecta</taxon>
        <taxon>Pterygota</taxon>
        <taxon>Neoptera</taxon>
        <taxon>Polyneoptera</taxon>
        <taxon>Phasmatodea</taxon>
        <taxon>Timematodea</taxon>
        <taxon>Timematoidea</taxon>
        <taxon>Timematidae</taxon>
        <taxon>Timema</taxon>
    </lineage>
</organism>